<dbReference type="Gene3D" id="2.150.10.10">
    <property type="entry name" value="Serralysin-like metalloprotease, C-terminal"/>
    <property type="match status" value="2"/>
</dbReference>
<comment type="subcellular location">
    <subcellularLocation>
        <location evidence="1">Secreted</location>
    </subcellularLocation>
</comment>
<gene>
    <name evidence="3" type="ORF">EZ313_18055</name>
</gene>
<proteinExistence type="predicted"/>
<comment type="caution">
    <text evidence="3">The sequence shown here is derived from an EMBL/GenBank/DDBJ whole genome shotgun (WGS) entry which is preliminary data.</text>
</comment>
<dbReference type="PROSITE" id="PS00330">
    <property type="entry name" value="HEMOLYSIN_CALCIUM"/>
    <property type="match status" value="2"/>
</dbReference>
<organism evidence="3 4">
    <name type="scientific">Ramlibacter henchirensis</name>
    <dbReference type="NCBI Taxonomy" id="204072"/>
    <lineage>
        <taxon>Bacteria</taxon>
        <taxon>Pseudomonadati</taxon>
        <taxon>Pseudomonadota</taxon>
        <taxon>Betaproteobacteria</taxon>
        <taxon>Burkholderiales</taxon>
        <taxon>Comamonadaceae</taxon>
        <taxon>Ramlibacter</taxon>
    </lineage>
</organism>
<sequence length="142" mass="13747">GNNASNVITGGAGDDVLSGLGGHDTLNGGAGNDTLLGGSGNDVLNGSVGDDLLTGGAGVDTFVFHPSFGQDQVVDFDADVAGGQDRIDISALGIAAENFGDVGIAVVEGVGTVVTIGTDSITLLGVDGTGTNVITQADFILA</sequence>
<dbReference type="Proteomes" id="UP000298180">
    <property type="component" value="Unassembled WGS sequence"/>
</dbReference>
<dbReference type="PRINTS" id="PR00313">
    <property type="entry name" value="CABNDNGRPT"/>
</dbReference>
<evidence type="ECO:0000256" key="1">
    <source>
        <dbReference type="ARBA" id="ARBA00004613"/>
    </source>
</evidence>
<keyword evidence="2" id="KW-0964">Secreted</keyword>
<accession>A0A4Z0BUX2</accession>
<dbReference type="RefSeq" id="WP_135264640.1">
    <property type="nucleotide sequence ID" value="NZ_SMLM01000002.1"/>
</dbReference>
<keyword evidence="4" id="KW-1185">Reference proteome</keyword>
<evidence type="ECO:0000313" key="4">
    <source>
        <dbReference type="Proteomes" id="UP000298180"/>
    </source>
</evidence>
<dbReference type="PANTHER" id="PTHR38340:SF1">
    <property type="entry name" value="S-LAYER PROTEIN"/>
    <property type="match status" value="1"/>
</dbReference>
<dbReference type="PANTHER" id="PTHR38340">
    <property type="entry name" value="S-LAYER PROTEIN"/>
    <property type="match status" value="1"/>
</dbReference>
<dbReference type="GO" id="GO:0005576">
    <property type="term" value="C:extracellular region"/>
    <property type="evidence" value="ECO:0007669"/>
    <property type="project" value="UniProtKB-SubCell"/>
</dbReference>
<dbReference type="AlphaFoldDB" id="A0A4Z0BUX2"/>
<dbReference type="OrthoDB" id="8622300at2"/>
<dbReference type="InterPro" id="IPR001343">
    <property type="entry name" value="Hemolysn_Ca-bd"/>
</dbReference>
<feature type="non-terminal residue" evidence="3">
    <location>
        <position position="1"/>
    </location>
</feature>
<evidence type="ECO:0000256" key="2">
    <source>
        <dbReference type="ARBA" id="ARBA00022525"/>
    </source>
</evidence>
<dbReference type="EMBL" id="SMLM01000002">
    <property type="protein sequence ID" value="TFZ03116.1"/>
    <property type="molecule type" value="Genomic_DNA"/>
</dbReference>
<dbReference type="InterPro" id="IPR018511">
    <property type="entry name" value="Hemolysin-typ_Ca-bd_CS"/>
</dbReference>
<protein>
    <submittedName>
        <fullName evidence="3">Calcium-binding protein</fullName>
    </submittedName>
</protein>
<dbReference type="InterPro" id="IPR011049">
    <property type="entry name" value="Serralysin-like_metalloprot_C"/>
</dbReference>
<dbReference type="InterPro" id="IPR050557">
    <property type="entry name" value="RTX_toxin/Mannuronan_C5-epim"/>
</dbReference>
<dbReference type="GO" id="GO:0005509">
    <property type="term" value="F:calcium ion binding"/>
    <property type="evidence" value="ECO:0007669"/>
    <property type="project" value="InterPro"/>
</dbReference>
<dbReference type="Pfam" id="PF00353">
    <property type="entry name" value="HemolysinCabind"/>
    <property type="match status" value="2"/>
</dbReference>
<name>A0A4Z0BUX2_9BURK</name>
<dbReference type="SUPFAM" id="SSF51120">
    <property type="entry name" value="beta-Roll"/>
    <property type="match status" value="1"/>
</dbReference>
<evidence type="ECO:0000313" key="3">
    <source>
        <dbReference type="EMBL" id="TFZ03116.1"/>
    </source>
</evidence>
<reference evidence="3 4" key="1">
    <citation type="submission" date="2019-03" db="EMBL/GenBank/DDBJ databases">
        <title>Ramlibacter henchirensis DSM 14656, whole genome shotgun sequence.</title>
        <authorList>
            <person name="Zhang X."/>
            <person name="Feng G."/>
            <person name="Zhu H."/>
        </authorList>
    </citation>
    <scope>NUCLEOTIDE SEQUENCE [LARGE SCALE GENOMIC DNA]</scope>
    <source>
        <strain evidence="3 4">DSM 14656</strain>
    </source>
</reference>